<dbReference type="InterPro" id="IPR037056">
    <property type="entry name" value="RNase_H1_N_sf"/>
</dbReference>
<evidence type="ECO:0000313" key="4">
    <source>
        <dbReference type="Proteomes" id="UP000297245"/>
    </source>
</evidence>
<evidence type="ECO:0000313" key="3">
    <source>
        <dbReference type="EMBL" id="THU86935.1"/>
    </source>
</evidence>
<dbReference type="OrthoDB" id="3060447at2759"/>
<dbReference type="InterPro" id="IPR009027">
    <property type="entry name" value="Ribosomal_bL9/RNase_H1_N"/>
</dbReference>
<dbReference type="Gene3D" id="3.40.970.10">
    <property type="entry name" value="Ribonuclease H1, N-terminal domain"/>
    <property type="match status" value="1"/>
</dbReference>
<feature type="region of interest" description="Disordered" evidence="1">
    <location>
        <begin position="1"/>
        <end position="70"/>
    </location>
</feature>
<feature type="compositionally biased region" description="Basic and acidic residues" evidence="1">
    <location>
        <begin position="1"/>
        <end position="12"/>
    </location>
</feature>
<name>A0A4V4HDD9_DENBC</name>
<dbReference type="Proteomes" id="UP000297245">
    <property type="component" value="Unassembled WGS sequence"/>
</dbReference>
<dbReference type="EMBL" id="ML179472">
    <property type="protein sequence ID" value="THU86935.1"/>
    <property type="molecule type" value="Genomic_DNA"/>
</dbReference>
<dbReference type="InterPro" id="IPR011320">
    <property type="entry name" value="RNase_H1_N"/>
</dbReference>
<feature type="compositionally biased region" description="Polar residues" evidence="1">
    <location>
        <begin position="13"/>
        <end position="26"/>
    </location>
</feature>
<dbReference type="AlphaFoldDB" id="A0A4V4HDD9"/>
<protein>
    <recommendedName>
        <fullName evidence="2">Ribonuclease H1 N-terminal domain-containing protein</fullName>
    </recommendedName>
</protein>
<reference evidence="3 4" key="1">
    <citation type="journal article" date="2019" name="Nat. Ecol. Evol.">
        <title>Megaphylogeny resolves global patterns of mushroom evolution.</title>
        <authorList>
            <person name="Varga T."/>
            <person name="Krizsan K."/>
            <person name="Foldi C."/>
            <person name="Dima B."/>
            <person name="Sanchez-Garcia M."/>
            <person name="Sanchez-Ramirez S."/>
            <person name="Szollosi G.J."/>
            <person name="Szarkandi J.G."/>
            <person name="Papp V."/>
            <person name="Albert L."/>
            <person name="Andreopoulos W."/>
            <person name="Angelini C."/>
            <person name="Antonin V."/>
            <person name="Barry K.W."/>
            <person name="Bougher N.L."/>
            <person name="Buchanan P."/>
            <person name="Buyck B."/>
            <person name="Bense V."/>
            <person name="Catcheside P."/>
            <person name="Chovatia M."/>
            <person name="Cooper J."/>
            <person name="Damon W."/>
            <person name="Desjardin D."/>
            <person name="Finy P."/>
            <person name="Geml J."/>
            <person name="Haridas S."/>
            <person name="Hughes K."/>
            <person name="Justo A."/>
            <person name="Karasinski D."/>
            <person name="Kautmanova I."/>
            <person name="Kiss B."/>
            <person name="Kocsube S."/>
            <person name="Kotiranta H."/>
            <person name="LaButti K.M."/>
            <person name="Lechner B.E."/>
            <person name="Liimatainen K."/>
            <person name="Lipzen A."/>
            <person name="Lukacs Z."/>
            <person name="Mihaltcheva S."/>
            <person name="Morgado L.N."/>
            <person name="Niskanen T."/>
            <person name="Noordeloos M.E."/>
            <person name="Ohm R.A."/>
            <person name="Ortiz-Santana B."/>
            <person name="Ovrebo C."/>
            <person name="Racz N."/>
            <person name="Riley R."/>
            <person name="Savchenko A."/>
            <person name="Shiryaev A."/>
            <person name="Soop K."/>
            <person name="Spirin V."/>
            <person name="Szebenyi C."/>
            <person name="Tomsovsky M."/>
            <person name="Tulloss R.E."/>
            <person name="Uehling J."/>
            <person name="Grigoriev I.V."/>
            <person name="Vagvolgyi C."/>
            <person name="Papp T."/>
            <person name="Martin F.M."/>
            <person name="Miettinen O."/>
            <person name="Hibbett D.S."/>
            <person name="Nagy L.G."/>
        </authorList>
    </citation>
    <scope>NUCLEOTIDE SEQUENCE [LARGE SCALE GENOMIC DNA]</scope>
    <source>
        <strain evidence="3 4">CBS 962.96</strain>
    </source>
</reference>
<evidence type="ECO:0000256" key="1">
    <source>
        <dbReference type="SAM" id="MobiDB-lite"/>
    </source>
</evidence>
<feature type="domain" description="Ribonuclease H1 N-terminal" evidence="2">
    <location>
        <begin position="104"/>
        <end position="144"/>
    </location>
</feature>
<accession>A0A4V4HDD9</accession>
<dbReference type="SUPFAM" id="SSF55658">
    <property type="entry name" value="L9 N-domain-like"/>
    <property type="match status" value="1"/>
</dbReference>
<gene>
    <name evidence="3" type="ORF">K435DRAFT_804727</name>
</gene>
<evidence type="ECO:0000259" key="2">
    <source>
        <dbReference type="Pfam" id="PF01693"/>
    </source>
</evidence>
<sequence length="224" mass="24449">METRVKGEEKSNKVLTSKLSQTQTALLHSRVVESEENIDNSSSSEESDDLKQSIHEPPPPSYYLGPGPSTSVTHDRFVSDSASGQVKVTSGQSPKRSRKAYSAYVIYRSSSETGVFESWSVVQKLVNGDKNAVFKGFQSKETAQLSYALTADSGILELIKERDEHYTVVEGVSPGTYTGPYALLRDGLNWSSGVVRVFSTENAANAFFVGKYMAGAVVTMEKII</sequence>
<organism evidence="3 4">
    <name type="scientific">Dendrothele bispora (strain CBS 962.96)</name>
    <dbReference type="NCBI Taxonomy" id="1314807"/>
    <lineage>
        <taxon>Eukaryota</taxon>
        <taxon>Fungi</taxon>
        <taxon>Dikarya</taxon>
        <taxon>Basidiomycota</taxon>
        <taxon>Agaricomycotina</taxon>
        <taxon>Agaricomycetes</taxon>
        <taxon>Agaricomycetidae</taxon>
        <taxon>Agaricales</taxon>
        <taxon>Agaricales incertae sedis</taxon>
        <taxon>Dendrothele</taxon>
    </lineage>
</organism>
<dbReference type="Pfam" id="PF01693">
    <property type="entry name" value="Cauli_VI"/>
    <property type="match status" value="1"/>
</dbReference>
<proteinExistence type="predicted"/>
<keyword evidence="4" id="KW-1185">Reference proteome</keyword>